<dbReference type="Pfam" id="PF03437">
    <property type="entry name" value="BtpA"/>
    <property type="match status" value="1"/>
</dbReference>
<gene>
    <name evidence="2" type="ORF">ZHAS_00009191</name>
</gene>
<dbReference type="InterPro" id="IPR005137">
    <property type="entry name" value="BtpA"/>
</dbReference>
<reference evidence="2 4" key="1">
    <citation type="journal article" date="2014" name="BMC Genomics">
        <title>Genome sequence of Anopheles sinensis provides insight into genetics basis of mosquito competence for malaria parasites.</title>
        <authorList>
            <person name="Zhou D."/>
            <person name="Zhang D."/>
            <person name="Ding G."/>
            <person name="Shi L."/>
            <person name="Hou Q."/>
            <person name="Ye Y."/>
            <person name="Xu Y."/>
            <person name="Zhou H."/>
            <person name="Xiong C."/>
            <person name="Li S."/>
            <person name="Yu J."/>
            <person name="Hong S."/>
            <person name="Yu X."/>
            <person name="Zou P."/>
            <person name="Chen C."/>
            <person name="Chang X."/>
            <person name="Wang W."/>
            <person name="Lv Y."/>
            <person name="Sun Y."/>
            <person name="Ma L."/>
            <person name="Shen B."/>
            <person name="Zhu C."/>
        </authorList>
    </citation>
    <scope>NUCLEOTIDE SEQUENCE [LARGE SCALE GENOMIC DNA]</scope>
</reference>
<dbReference type="PANTHER" id="PTHR21381">
    <property type="entry name" value="ZGC:162297"/>
    <property type="match status" value="1"/>
</dbReference>
<accession>A0A084VUE4</accession>
<evidence type="ECO:0000313" key="3">
    <source>
        <dbReference type="EnsemblMetazoa" id="ASIC009191-PA"/>
    </source>
</evidence>
<reference evidence="3" key="2">
    <citation type="submission" date="2020-05" db="UniProtKB">
        <authorList>
            <consortium name="EnsemblMetazoa"/>
        </authorList>
    </citation>
    <scope>IDENTIFICATION</scope>
</reference>
<evidence type="ECO:0000313" key="2">
    <source>
        <dbReference type="EMBL" id="KFB41588.1"/>
    </source>
</evidence>
<dbReference type="InterPro" id="IPR011060">
    <property type="entry name" value="RibuloseP-bd_barrel"/>
</dbReference>
<proteinExistence type="inferred from homology"/>
<dbReference type="NCBIfam" id="TIGR00259">
    <property type="entry name" value="thylakoid_BtpA"/>
    <property type="match status" value="1"/>
</dbReference>
<dbReference type="PIRSF" id="PIRSF005956">
    <property type="entry name" value="BtpA"/>
    <property type="match status" value="1"/>
</dbReference>
<keyword evidence="4" id="KW-1185">Reference proteome</keyword>
<dbReference type="VEuPathDB" id="VectorBase:ASIS014230"/>
<name>A0A084VUE4_ANOSI</name>
<organism evidence="2">
    <name type="scientific">Anopheles sinensis</name>
    <name type="common">Mosquito</name>
    <dbReference type="NCBI Taxonomy" id="74873"/>
    <lineage>
        <taxon>Eukaryota</taxon>
        <taxon>Metazoa</taxon>
        <taxon>Ecdysozoa</taxon>
        <taxon>Arthropoda</taxon>
        <taxon>Hexapoda</taxon>
        <taxon>Insecta</taxon>
        <taxon>Pterygota</taxon>
        <taxon>Neoptera</taxon>
        <taxon>Endopterygota</taxon>
        <taxon>Diptera</taxon>
        <taxon>Nematocera</taxon>
        <taxon>Culicoidea</taxon>
        <taxon>Culicidae</taxon>
        <taxon>Anophelinae</taxon>
        <taxon>Anopheles</taxon>
    </lineage>
</organism>
<protein>
    <submittedName>
        <fullName evidence="2">AGAP004840-PA-like protein</fullName>
    </submittedName>
</protein>
<dbReference type="STRING" id="74873.A0A084VUE4"/>
<dbReference type="OMA" id="ENFFDAP"/>
<comment type="similarity">
    <text evidence="1">Belongs to the BtpA family.</text>
</comment>
<sequence>MSKFLSLFGKPFPIIAMIHVGALPGTPLYRGCFEKVVENARKEAEIYQEHGVDGILIENMHDIPYIRPSDGLGPEVTAAMARVTYAVRETVSSIPCGVQILAGCNREALAVAKACKLQFIRAEGFVFGHMADEGFTDACAGSLLRYRKQIDAEDVLVLTDIKKKHSSHAITNDVSIGETAHAAEFFLSDGLVITGASTGASASEIELRSLAGKTNLPLIIGSGLTLENFTNYRQLSHGAIVGSHFKSNGHWAEELCPKRIKAFMNHVKTLREQAA</sequence>
<dbReference type="SUPFAM" id="SSF51366">
    <property type="entry name" value="Ribulose-phoshate binding barrel"/>
    <property type="match status" value="1"/>
</dbReference>
<dbReference type="EnsemblMetazoa" id="ASIC009191-RA">
    <property type="protein sequence ID" value="ASIC009191-PA"/>
    <property type="gene ID" value="ASIC009191"/>
</dbReference>
<dbReference type="EMBL" id="KE525103">
    <property type="protein sequence ID" value="KFB41588.1"/>
    <property type="molecule type" value="Genomic_DNA"/>
</dbReference>
<dbReference type="VEuPathDB" id="VectorBase:ASIC009191"/>
<evidence type="ECO:0000313" key="4">
    <source>
        <dbReference type="Proteomes" id="UP000030765"/>
    </source>
</evidence>
<evidence type="ECO:0000256" key="1">
    <source>
        <dbReference type="ARBA" id="ARBA00006007"/>
    </source>
</evidence>
<dbReference type="EMBL" id="ATLV01016728">
    <property type="status" value="NOT_ANNOTATED_CDS"/>
    <property type="molecule type" value="Genomic_DNA"/>
</dbReference>
<dbReference type="AlphaFoldDB" id="A0A084VUE4"/>
<dbReference type="OrthoDB" id="10045006at2759"/>
<dbReference type="Proteomes" id="UP000030765">
    <property type="component" value="Unassembled WGS sequence"/>
</dbReference>
<dbReference type="PANTHER" id="PTHR21381:SF3">
    <property type="entry name" value="SGC REGION PROTEIN SGCQ-RELATED"/>
    <property type="match status" value="1"/>
</dbReference>